<dbReference type="PROSITE" id="PS50835">
    <property type="entry name" value="IG_LIKE"/>
    <property type="match status" value="2"/>
</dbReference>
<dbReference type="FunFam" id="2.60.40.10:FF:001843">
    <property type="entry name" value="KETtiN (Drosophila actin-binding) homolog"/>
    <property type="match status" value="1"/>
</dbReference>
<dbReference type="InterPro" id="IPR013098">
    <property type="entry name" value="Ig_I-set"/>
</dbReference>
<dbReference type="SUPFAM" id="SSF48726">
    <property type="entry name" value="Immunoglobulin"/>
    <property type="match status" value="2"/>
</dbReference>
<gene>
    <name evidence="2" type="ORF">ANCDUO_25108</name>
</gene>
<accession>A0A0C2FDX9</accession>
<dbReference type="AlphaFoldDB" id="A0A0C2FDX9"/>
<keyword evidence="3" id="KW-1185">Reference proteome</keyword>
<evidence type="ECO:0000313" key="2">
    <source>
        <dbReference type="EMBL" id="KIH44859.1"/>
    </source>
</evidence>
<proteinExistence type="predicted"/>
<feature type="domain" description="Ig-like" evidence="1">
    <location>
        <begin position="14"/>
        <end position="105"/>
    </location>
</feature>
<evidence type="ECO:0000259" key="1">
    <source>
        <dbReference type="PROSITE" id="PS50835"/>
    </source>
</evidence>
<dbReference type="OrthoDB" id="5856824at2759"/>
<organism evidence="2 3">
    <name type="scientific">Ancylostoma duodenale</name>
    <dbReference type="NCBI Taxonomy" id="51022"/>
    <lineage>
        <taxon>Eukaryota</taxon>
        <taxon>Metazoa</taxon>
        <taxon>Ecdysozoa</taxon>
        <taxon>Nematoda</taxon>
        <taxon>Chromadorea</taxon>
        <taxon>Rhabditida</taxon>
        <taxon>Rhabditina</taxon>
        <taxon>Rhabditomorpha</taxon>
        <taxon>Strongyloidea</taxon>
        <taxon>Ancylostomatidae</taxon>
        <taxon>Ancylostomatinae</taxon>
        <taxon>Ancylostoma</taxon>
    </lineage>
</organism>
<sequence length="276" mass="30684">VIEEVEEEVQREKPSFITQLQSVEGVPEGEKIHLEATFQPARDPELKAVWQKNGQPLGASQLVQTRQELGWATLDILSANEDHNGVYTLTITNSEGEAVSTAMVKVVGSAPVIGDTRHEESWRRIQILEAPKEAPEEAPAPVYDRPTITKQIVDQECNEGDHIHFEGTFTPVNDPNLTVQWLRNGQPLSHGSKYAISQDFGIGMLDIAYTYPEDQGVYQLKVVNSQGEAVSSATLKCHGKDAILGDTQHAESWARIQEIEAPKPKVRKCQVWIFLP</sequence>
<dbReference type="PANTHER" id="PTHR47633:SF4">
    <property type="entry name" value="MYOPALLADIN ISOFORM X1"/>
    <property type="match status" value="1"/>
</dbReference>
<dbReference type="EMBL" id="KN775115">
    <property type="protein sequence ID" value="KIH44859.1"/>
    <property type="molecule type" value="Genomic_DNA"/>
</dbReference>
<dbReference type="InterPro" id="IPR013783">
    <property type="entry name" value="Ig-like_fold"/>
</dbReference>
<evidence type="ECO:0000313" key="3">
    <source>
        <dbReference type="Proteomes" id="UP000054047"/>
    </source>
</evidence>
<dbReference type="InterPro" id="IPR007110">
    <property type="entry name" value="Ig-like_dom"/>
</dbReference>
<dbReference type="Pfam" id="PF07679">
    <property type="entry name" value="I-set"/>
    <property type="match status" value="2"/>
</dbReference>
<dbReference type="PANTHER" id="PTHR47633">
    <property type="entry name" value="IMMUNOGLOBULIN"/>
    <property type="match status" value="1"/>
</dbReference>
<dbReference type="Proteomes" id="UP000054047">
    <property type="component" value="Unassembled WGS sequence"/>
</dbReference>
<reference evidence="2 3" key="1">
    <citation type="submission" date="2013-12" db="EMBL/GenBank/DDBJ databases">
        <title>Draft genome of the parsitic nematode Ancylostoma duodenale.</title>
        <authorList>
            <person name="Mitreva M."/>
        </authorList>
    </citation>
    <scope>NUCLEOTIDE SEQUENCE [LARGE SCALE GENOMIC DNA]</scope>
    <source>
        <strain evidence="2 3">Zhejiang</strain>
    </source>
</reference>
<feature type="non-terminal residue" evidence="2">
    <location>
        <position position="1"/>
    </location>
</feature>
<name>A0A0C2FDX9_9BILA</name>
<feature type="domain" description="Ig-like" evidence="1">
    <location>
        <begin position="146"/>
        <end position="236"/>
    </location>
</feature>
<dbReference type="InterPro" id="IPR036179">
    <property type="entry name" value="Ig-like_dom_sf"/>
</dbReference>
<dbReference type="FunFam" id="2.60.40.10:FF:000962">
    <property type="entry name" value="titin isoform X1"/>
    <property type="match status" value="1"/>
</dbReference>
<dbReference type="Gene3D" id="2.60.40.10">
    <property type="entry name" value="Immunoglobulins"/>
    <property type="match status" value="2"/>
</dbReference>
<protein>
    <submittedName>
        <fullName evidence="2">Immunoglobulin I-set domain protein</fullName>
    </submittedName>
</protein>
<dbReference type="InterPro" id="IPR003599">
    <property type="entry name" value="Ig_sub"/>
</dbReference>
<dbReference type="SMART" id="SM00409">
    <property type="entry name" value="IG"/>
    <property type="match status" value="2"/>
</dbReference>